<dbReference type="AlphaFoldDB" id="A0A1I2TLB9"/>
<evidence type="ECO:0000313" key="2">
    <source>
        <dbReference type="Proteomes" id="UP000199229"/>
    </source>
</evidence>
<sequence length="71" mass="7533">MDAAELYSRAPYRIRFGTCATIEDRHGAGAFMVIEPADNPAERIAFAEAWIAQVNAAAAQAEPSALPVAAE</sequence>
<accession>A0A1I2TLB9</accession>
<evidence type="ECO:0000313" key="1">
    <source>
        <dbReference type="EMBL" id="SFG65613.1"/>
    </source>
</evidence>
<dbReference type="EMBL" id="FOPM01000007">
    <property type="protein sequence ID" value="SFG65613.1"/>
    <property type="molecule type" value="Genomic_DNA"/>
</dbReference>
<keyword evidence="2" id="KW-1185">Reference proteome</keyword>
<dbReference type="STRING" id="582675.SAMN05192565_107188"/>
<organism evidence="1 2">
    <name type="scientific">Methylobacterium gossipiicola</name>
    <dbReference type="NCBI Taxonomy" id="582675"/>
    <lineage>
        <taxon>Bacteria</taxon>
        <taxon>Pseudomonadati</taxon>
        <taxon>Pseudomonadota</taxon>
        <taxon>Alphaproteobacteria</taxon>
        <taxon>Hyphomicrobiales</taxon>
        <taxon>Methylobacteriaceae</taxon>
        <taxon>Methylobacterium</taxon>
    </lineage>
</organism>
<reference evidence="2" key="1">
    <citation type="submission" date="2016-10" db="EMBL/GenBank/DDBJ databases">
        <authorList>
            <person name="Varghese N."/>
            <person name="Submissions S."/>
        </authorList>
    </citation>
    <scope>NUCLEOTIDE SEQUENCE [LARGE SCALE GENOMIC DNA]</scope>
    <source>
        <strain evidence="2">Gh-105</strain>
    </source>
</reference>
<protein>
    <submittedName>
        <fullName evidence="1">Uncharacterized protein</fullName>
    </submittedName>
</protein>
<name>A0A1I2TLB9_9HYPH</name>
<gene>
    <name evidence="1" type="ORF">SAMN05192565_107188</name>
</gene>
<proteinExistence type="predicted"/>
<dbReference type="Proteomes" id="UP000199229">
    <property type="component" value="Unassembled WGS sequence"/>
</dbReference>